<sequence>MSGMYLLGRRLPTTLTGDDALLPSNRYCSGRIPIISKSAFYIRRITNGSGFYRPFYDRVRVKSELASYELVDAIRGIPQLMSPRIIYRGMVNNDLSIPTYAIAGGAFYHRSEWYMYTLHRLGRPMRELRHQEEYAKELRVPSMRIERLELSAEHDVSVRLPWVEWMAIFSKHNTHLSKPLIRKSNILKKGGKVSVNVRRLGMTFNRSDGIRYKYGYRGDVHKHRSDITRKICIWVFAHPGANTDRHKVVEQSSLGLVSSRTYQRTIAAESTALQENIQPFVVDQAAQLWFVYWRYEQDMLHSLFSVAKLFRSEYKIRTLQHTTKHNETVNAGNAARLGKEESNPE</sequence>
<name>A0A2H3BUA3_9AGAR</name>
<keyword evidence="3" id="KW-1185">Reference proteome</keyword>
<proteinExistence type="predicted"/>
<gene>
    <name evidence="2" type="ORF">ARMSODRAFT_976405</name>
</gene>
<dbReference type="Proteomes" id="UP000218334">
    <property type="component" value="Unassembled WGS sequence"/>
</dbReference>
<protein>
    <submittedName>
        <fullName evidence="2">Uncharacterized protein</fullName>
    </submittedName>
</protein>
<reference evidence="3" key="1">
    <citation type="journal article" date="2017" name="Nat. Ecol. Evol.">
        <title>Genome expansion and lineage-specific genetic innovations in the forest pathogenic fungi Armillaria.</title>
        <authorList>
            <person name="Sipos G."/>
            <person name="Prasanna A.N."/>
            <person name="Walter M.C."/>
            <person name="O'Connor E."/>
            <person name="Balint B."/>
            <person name="Krizsan K."/>
            <person name="Kiss B."/>
            <person name="Hess J."/>
            <person name="Varga T."/>
            <person name="Slot J."/>
            <person name="Riley R."/>
            <person name="Boka B."/>
            <person name="Rigling D."/>
            <person name="Barry K."/>
            <person name="Lee J."/>
            <person name="Mihaltcheva S."/>
            <person name="LaButti K."/>
            <person name="Lipzen A."/>
            <person name="Waldron R."/>
            <person name="Moloney N.M."/>
            <person name="Sperisen C."/>
            <person name="Kredics L."/>
            <person name="Vagvoelgyi C."/>
            <person name="Patrignani A."/>
            <person name="Fitzpatrick D."/>
            <person name="Nagy I."/>
            <person name="Doyle S."/>
            <person name="Anderson J.B."/>
            <person name="Grigoriev I.V."/>
            <person name="Gueldener U."/>
            <person name="Muensterkoetter M."/>
            <person name="Nagy L.G."/>
        </authorList>
    </citation>
    <scope>NUCLEOTIDE SEQUENCE [LARGE SCALE GENOMIC DNA]</scope>
    <source>
        <strain evidence="3">28-4</strain>
    </source>
</reference>
<evidence type="ECO:0000313" key="3">
    <source>
        <dbReference type="Proteomes" id="UP000218334"/>
    </source>
</evidence>
<dbReference type="EMBL" id="KZ293434">
    <property type="protein sequence ID" value="PBK68147.1"/>
    <property type="molecule type" value="Genomic_DNA"/>
</dbReference>
<organism evidence="2 3">
    <name type="scientific">Armillaria solidipes</name>
    <dbReference type="NCBI Taxonomy" id="1076256"/>
    <lineage>
        <taxon>Eukaryota</taxon>
        <taxon>Fungi</taxon>
        <taxon>Dikarya</taxon>
        <taxon>Basidiomycota</taxon>
        <taxon>Agaricomycotina</taxon>
        <taxon>Agaricomycetes</taxon>
        <taxon>Agaricomycetidae</taxon>
        <taxon>Agaricales</taxon>
        <taxon>Marasmiineae</taxon>
        <taxon>Physalacriaceae</taxon>
        <taxon>Armillaria</taxon>
    </lineage>
</organism>
<evidence type="ECO:0000256" key="1">
    <source>
        <dbReference type="SAM" id="MobiDB-lite"/>
    </source>
</evidence>
<dbReference type="AlphaFoldDB" id="A0A2H3BUA3"/>
<evidence type="ECO:0000313" key="2">
    <source>
        <dbReference type="EMBL" id="PBK68147.1"/>
    </source>
</evidence>
<feature type="region of interest" description="Disordered" evidence="1">
    <location>
        <begin position="325"/>
        <end position="345"/>
    </location>
</feature>
<accession>A0A2H3BUA3</accession>